<organism evidence="1 2">
    <name type="scientific">Circinella minor</name>
    <dbReference type="NCBI Taxonomy" id="1195481"/>
    <lineage>
        <taxon>Eukaryota</taxon>
        <taxon>Fungi</taxon>
        <taxon>Fungi incertae sedis</taxon>
        <taxon>Mucoromycota</taxon>
        <taxon>Mucoromycotina</taxon>
        <taxon>Mucoromycetes</taxon>
        <taxon>Mucorales</taxon>
        <taxon>Lichtheimiaceae</taxon>
        <taxon>Circinella</taxon>
    </lineage>
</organism>
<keyword evidence="2" id="KW-1185">Reference proteome</keyword>
<protein>
    <submittedName>
        <fullName evidence="1">Uncharacterized protein</fullName>
    </submittedName>
</protein>
<evidence type="ECO:0000313" key="2">
    <source>
        <dbReference type="Proteomes" id="UP000646827"/>
    </source>
</evidence>
<gene>
    <name evidence="1" type="ORF">INT45_005836</name>
</gene>
<dbReference type="OrthoDB" id="2256337at2759"/>
<dbReference type="EMBL" id="JAEPRB010000195">
    <property type="protein sequence ID" value="KAG2219105.1"/>
    <property type="molecule type" value="Genomic_DNA"/>
</dbReference>
<dbReference type="Gene3D" id="6.10.140.1020">
    <property type="match status" value="1"/>
</dbReference>
<comment type="caution">
    <text evidence="1">The sequence shown here is derived from an EMBL/GenBank/DDBJ whole genome shotgun (WGS) entry which is preliminary data.</text>
</comment>
<dbReference type="Proteomes" id="UP000646827">
    <property type="component" value="Unassembled WGS sequence"/>
</dbReference>
<dbReference type="AlphaFoldDB" id="A0A8H7RYQ8"/>
<evidence type="ECO:0000313" key="1">
    <source>
        <dbReference type="EMBL" id="KAG2219105.1"/>
    </source>
</evidence>
<proteinExistence type="predicted"/>
<sequence length="165" mass="19420">MLHQTSHTSNVINKKKITKVSKLLPEERIILKEFDLWEVKVHQLKQAKRYIQKGEEVELKKHIQYWRSACQDIAMALVPAVLQDQQQSSLLSWGYDDGYECDSSSLEEQASFYNDDLYHGVQKNMKNEQEKENDDDTHDMTLLLSKLRIDPQLIHYSIETGEFYD</sequence>
<name>A0A8H7RYQ8_9FUNG</name>
<accession>A0A8H7RYQ8</accession>
<reference evidence="1 2" key="1">
    <citation type="submission" date="2020-12" db="EMBL/GenBank/DDBJ databases">
        <title>Metabolic potential, ecology and presence of endohyphal bacteria is reflected in genomic diversity of Mucoromycotina.</title>
        <authorList>
            <person name="Muszewska A."/>
            <person name="Okrasinska A."/>
            <person name="Steczkiewicz K."/>
            <person name="Drgas O."/>
            <person name="Orlowska M."/>
            <person name="Perlinska-Lenart U."/>
            <person name="Aleksandrzak-Piekarczyk T."/>
            <person name="Szatraj K."/>
            <person name="Zielenkiewicz U."/>
            <person name="Pilsyk S."/>
            <person name="Malc E."/>
            <person name="Mieczkowski P."/>
            <person name="Kruszewska J.S."/>
            <person name="Biernat P."/>
            <person name="Pawlowska J."/>
        </authorList>
    </citation>
    <scope>NUCLEOTIDE SEQUENCE [LARGE SCALE GENOMIC DNA]</scope>
    <source>
        <strain evidence="1 2">CBS 142.35</strain>
    </source>
</reference>